<evidence type="ECO:0000313" key="2">
    <source>
        <dbReference type="Proteomes" id="UP001501788"/>
    </source>
</evidence>
<keyword evidence="2" id="KW-1185">Reference proteome</keyword>
<proteinExistence type="predicted"/>
<dbReference type="InterPro" id="IPR005534">
    <property type="entry name" value="Curli_assmbl/transp-comp_CsgG"/>
</dbReference>
<organism evidence="1 2">
    <name type="scientific">Acidovorax lacteus</name>
    <dbReference type="NCBI Taxonomy" id="1924988"/>
    <lineage>
        <taxon>Bacteria</taxon>
        <taxon>Pseudomonadati</taxon>
        <taxon>Pseudomonadota</taxon>
        <taxon>Betaproteobacteria</taxon>
        <taxon>Burkholderiales</taxon>
        <taxon>Comamonadaceae</taxon>
        <taxon>Acidovorax</taxon>
    </lineage>
</organism>
<gene>
    <name evidence="1" type="ORF">GCM10023090_17650</name>
</gene>
<dbReference type="RefSeq" id="WP_425549565.1">
    <property type="nucleotide sequence ID" value="NZ_BAABEX010000011.1"/>
</dbReference>
<evidence type="ECO:0008006" key="3">
    <source>
        <dbReference type="Google" id="ProtNLM"/>
    </source>
</evidence>
<protein>
    <recommendedName>
        <fullName evidence="3">Curli production assembly/transport component CsgG</fullName>
    </recommendedName>
</protein>
<dbReference type="Pfam" id="PF03783">
    <property type="entry name" value="CsgG"/>
    <property type="match status" value="1"/>
</dbReference>
<reference evidence="2" key="1">
    <citation type="journal article" date="2019" name="Int. J. Syst. Evol. Microbiol.">
        <title>The Global Catalogue of Microorganisms (GCM) 10K type strain sequencing project: providing services to taxonomists for standard genome sequencing and annotation.</title>
        <authorList>
            <consortium name="The Broad Institute Genomics Platform"/>
            <consortium name="The Broad Institute Genome Sequencing Center for Infectious Disease"/>
            <person name="Wu L."/>
            <person name="Ma J."/>
        </authorList>
    </citation>
    <scope>NUCLEOTIDE SEQUENCE [LARGE SCALE GENOMIC DNA]</scope>
    <source>
        <strain evidence="2">JCM 31890</strain>
    </source>
</reference>
<dbReference type="PROSITE" id="PS51257">
    <property type="entry name" value="PROKAR_LIPOPROTEIN"/>
    <property type="match status" value="1"/>
</dbReference>
<name>A0ABP8L9L8_9BURK</name>
<evidence type="ECO:0000313" key="1">
    <source>
        <dbReference type="EMBL" id="GAA4424310.1"/>
    </source>
</evidence>
<accession>A0ABP8L9L8</accession>
<dbReference type="Proteomes" id="UP001501788">
    <property type="component" value="Unassembled WGS sequence"/>
</dbReference>
<sequence>MPRGRRLATTGLLGLAFALAGCGDKVGEKVSDMGKTVLGEGGSVVTGSAGPAGAQGAARELVRCDAPVATVALAENPYGYTVGASYQLPASPVPLVRLLAQQSGCFRVVDRAAGLRGTVQEQELRAQGVLRQGGTVHGGRGYEAQFTLTPSLTFSETDAGRGLAGVVGMIPVLRDIAGLVGLVEQVKLKEAQTALLLTDNETTEQLAAATGAARSTDLGVGGLVLGRLGGGAGAGWSNTNEGKLIAAAFLDAHNALVTQVRQMSVRTMPPAAAGTRAGPAAGG</sequence>
<dbReference type="EMBL" id="BAABEX010000011">
    <property type="protein sequence ID" value="GAA4424310.1"/>
    <property type="molecule type" value="Genomic_DNA"/>
</dbReference>
<comment type="caution">
    <text evidence="1">The sequence shown here is derived from an EMBL/GenBank/DDBJ whole genome shotgun (WGS) entry which is preliminary data.</text>
</comment>